<dbReference type="Proteomes" id="UP000400981">
    <property type="component" value="Unassembled WGS sequence"/>
</dbReference>
<gene>
    <name evidence="1" type="ORF">PEP31012_00274</name>
</gene>
<evidence type="ECO:0000313" key="2">
    <source>
        <dbReference type="Proteomes" id="UP000400981"/>
    </source>
</evidence>
<dbReference type="EMBL" id="CABPSH010000001">
    <property type="protein sequence ID" value="VVD64481.1"/>
    <property type="molecule type" value="Genomic_DNA"/>
</dbReference>
<evidence type="ECO:0000313" key="1">
    <source>
        <dbReference type="EMBL" id="VVD64481.1"/>
    </source>
</evidence>
<dbReference type="GO" id="GO:0004029">
    <property type="term" value="F:aldehyde dehydrogenase (NAD+) activity"/>
    <property type="evidence" value="ECO:0007669"/>
    <property type="project" value="TreeGrafter"/>
</dbReference>
<dbReference type="Gene3D" id="3.40.50.720">
    <property type="entry name" value="NAD(P)-binding Rossmann-like Domain"/>
    <property type="match status" value="1"/>
</dbReference>
<dbReference type="GO" id="GO:0005737">
    <property type="term" value="C:cytoplasm"/>
    <property type="evidence" value="ECO:0007669"/>
    <property type="project" value="TreeGrafter"/>
</dbReference>
<name>A0A5E4RNY7_9BURK</name>
<protein>
    <submittedName>
        <fullName evidence="1">NAD(P)-dependent oxidoreductase</fullName>
    </submittedName>
</protein>
<keyword evidence="2" id="KW-1185">Reference proteome</keyword>
<dbReference type="InterPro" id="IPR051783">
    <property type="entry name" value="NAD(P)-dependent_oxidoreduct"/>
</dbReference>
<dbReference type="PANTHER" id="PTHR48079">
    <property type="entry name" value="PROTEIN YEEZ"/>
    <property type="match status" value="1"/>
</dbReference>
<dbReference type="SUPFAM" id="SSF51735">
    <property type="entry name" value="NAD(P)-binding Rossmann-fold domains"/>
    <property type="match status" value="1"/>
</dbReference>
<dbReference type="AlphaFoldDB" id="A0A5E4RNY7"/>
<sequence length="402" mass="43863">MNKSSKPFGRPRLLVVGCGDVGMRALPALVKRFRVFAVTSSDARHAALRAAGAVPVVANLDDAASLHRIGRLAPRVLHLAPPAGVAGSGTLDRRTRRLRAALTQPPKPTIVPEGGRHALSRLPRAPRCILVYASTSGVYGDCGGAHVDETRTPWPRSPRGQRRVDAERTVRTLGRPSTHARNAHRVLAAGPARARAASTSATHAAWRFTERARVPWRTTLVRIPGIYAADRLPVTRLQKGTPALQAADDVFTNHIHADDLAAILVRAMWRGKAQRIVHASDDTEWRMGEYFDHVADALGLPRPPRVSRDEARRVLEPTLLSFMSESRRLVNTRLKRELGYRLRYPDVAVLLATLAPSRHNAVADMTADPTMNQATDEPFPVTESKAVVTMGVAALPSKPDSM</sequence>
<accession>A0A5E4RNY7</accession>
<organism evidence="1 2">
    <name type="scientific">Pandoraea eparura</name>
    <dbReference type="NCBI Taxonomy" id="2508291"/>
    <lineage>
        <taxon>Bacteria</taxon>
        <taxon>Pseudomonadati</taxon>
        <taxon>Pseudomonadota</taxon>
        <taxon>Betaproteobacteria</taxon>
        <taxon>Burkholderiales</taxon>
        <taxon>Burkholderiaceae</taxon>
        <taxon>Pandoraea</taxon>
    </lineage>
</organism>
<proteinExistence type="predicted"/>
<dbReference type="InterPro" id="IPR036291">
    <property type="entry name" value="NAD(P)-bd_dom_sf"/>
</dbReference>
<dbReference type="RefSeq" id="WP_246171095.1">
    <property type="nucleotide sequence ID" value="NZ_CABPSH010000001.1"/>
</dbReference>
<dbReference type="PANTHER" id="PTHR48079:SF6">
    <property type="entry name" value="NAD(P)-BINDING DOMAIN-CONTAINING PROTEIN-RELATED"/>
    <property type="match status" value="1"/>
</dbReference>
<reference evidence="1 2" key="1">
    <citation type="submission" date="2019-08" db="EMBL/GenBank/DDBJ databases">
        <authorList>
            <person name="Peeters C."/>
        </authorList>
    </citation>
    <scope>NUCLEOTIDE SEQUENCE [LARGE SCALE GENOMIC DNA]</scope>
    <source>
        <strain evidence="1 2">LMG 31012</strain>
    </source>
</reference>